<dbReference type="SMART" id="SM00360">
    <property type="entry name" value="RRM"/>
    <property type="match status" value="4"/>
</dbReference>
<dbReference type="FunFam" id="3.30.70.330:FF:000049">
    <property type="entry name" value="Polyadenylate-binding protein"/>
    <property type="match status" value="1"/>
</dbReference>
<dbReference type="InterPro" id="IPR035979">
    <property type="entry name" value="RBD_domain_sf"/>
</dbReference>
<dbReference type="EMBL" id="OY660885">
    <property type="protein sequence ID" value="CAJ1084968.1"/>
    <property type="molecule type" value="Genomic_DNA"/>
</dbReference>
<dbReference type="Gene3D" id="1.20.190.20">
    <property type="entry name" value="14-3-3 domain"/>
    <property type="match status" value="1"/>
</dbReference>
<dbReference type="InterPro" id="IPR006515">
    <property type="entry name" value="PABP_1234"/>
</dbReference>
<dbReference type="CDD" id="cd12381">
    <property type="entry name" value="RRM4_I_PABPs"/>
    <property type="match status" value="1"/>
</dbReference>
<evidence type="ECO:0000313" key="16">
    <source>
        <dbReference type="Proteomes" id="UP001178508"/>
    </source>
</evidence>
<dbReference type="FunFam" id="3.30.70.330:FF:000003">
    <property type="entry name" value="Polyadenylate-binding protein"/>
    <property type="match status" value="1"/>
</dbReference>
<dbReference type="Pfam" id="PF00076">
    <property type="entry name" value="RRM_1"/>
    <property type="match status" value="4"/>
</dbReference>
<evidence type="ECO:0000256" key="4">
    <source>
        <dbReference type="ARBA" id="ARBA00011625"/>
    </source>
</evidence>
<comment type="subcellular location">
    <subcellularLocation>
        <location evidence="1 11">Cytoplasm</location>
    </subcellularLocation>
</comment>
<evidence type="ECO:0000256" key="2">
    <source>
        <dbReference type="ARBA" id="ARBA00006141"/>
    </source>
</evidence>
<dbReference type="Pfam" id="PF00244">
    <property type="entry name" value="14-3-3"/>
    <property type="match status" value="1"/>
</dbReference>
<dbReference type="CDD" id="cd12379">
    <property type="entry name" value="RRM2_I_PABPs"/>
    <property type="match status" value="1"/>
</dbReference>
<evidence type="ECO:0000256" key="8">
    <source>
        <dbReference type="ARBA" id="ARBA00057784"/>
    </source>
</evidence>
<dbReference type="InterPro" id="IPR023409">
    <property type="entry name" value="14-3-3_CS"/>
</dbReference>
<evidence type="ECO:0000256" key="3">
    <source>
        <dbReference type="ARBA" id="ARBA00008557"/>
    </source>
</evidence>
<dbReference type="FunFam" id="1.10.1900.10:FF:000001">
    <property type="entry name" value="Polyadenylate-binding protein"/>
    <property type="match status" value="1"/>
</dbReference>
<reference evidence="15" key="1">
    <citation type="submission" date="2023-08" db="EMBL/GenBank/DDBJ databases">
        <authorList>
            <person name="Alioto T."/>
            <person name="Alioto T."/>
            <person name="Gomez Garrido J."/>
        </authorList>
    </citation>
    <scope>NUCLEOTIDE SEQUENCE</scope>
</reference>
<dbReference type="InterPro" id="IPR000308">
    <property type="entry name" value="14-3-3"/>
</dbReference>
<evidence type="ECO:0000256" key="6">
    <source>
        <dbReference type="ARBA" id="ARBA00022737"/>
    </source>
</evidence>
<dbReference type="Pfam" id="PF00658">
    <property type="entry name" value="MLLE"/>
    <property type="match status" value="1"/>
</dbReference>
<dbReference type="GO" id="GO:0003723">
    <property type="term" value="F:RNA binding"/>
    <property type="evidence" value="ECO:0007669"/>
    <property type="project" value="UniProtKB-UniRule"/>
</dbReference>
<dbReference type="CDD" id="cd10022">
    <property type="entry name" value="14-3-3_beta_zeta"/>
    <property type="match status" value="1"/>
</dbReference>
<dbReference type="InterPro" id="IPR034364">
    <property type="entry name" value="PABP_RRM1"/>
</dbReference>
<accession>A0AAV1HJX1</accession>
<dbReference type="FunFam" id="3.30.70.330:FF:000042">
    <property type="entry name" value="Polyadenylate-binding protein"/>
    <property type="match status" value="1"/>
</dbReference>
<evidence type="ECO:0000256" key="7">
    <source>
        <dbReference type="ARBA" id="ARBA00022884"/>
    </source>
</evidence>
<gene>
    <name evidence="15" type="ORF">XNOV1_A001621</name>
</gene>
<dbReference type="NCBIfam" id="TIGR01628">
    <property type="entry name" value="PABP-1234"/>
    <property type="match status" value="1"/>
</dbReference>
<dbReference type="PANTHER" id="PTHR24012">
    <property type="entry name" value="RNA BINDING PROTEIN"/>
    <property type="match status" value="1"/>
</dbReference>
<dbReference type="FunFam" id="3.30.70.330:FF:000021">
    <property type="entry name" value="Polyadenylate-binding protein"/>
    <property type="match status" value="1"/>
</dbReference>
<dbReference type="InterPro" id="IPR000504">
    <property type="entry name" value="RRM_dom"/>
</dbReference>
<dbReference type="InterPro" id="IPR023410">
    <property type="entry name" value="14-3-3_domain"/>
</dbReference>
<feature type="domain" description="RRM" evidence="13">
    <location>
        <begin position="569"/>
        <end position="645"/>
    </location>
</feature>
<organism evidence="15 16">
    <name type="scientific">Xyrichtys novacula</name>
    <name type="common">Pearly razorfish</name>
    <name type="synonym">Hemipteronotus novacula</name>
    <dbReference type="NCBI Taxonomy" id="13765"/>
    <lineage>
        <taxon>Eukaryota</taxon>
        <taxon>Metazoa</taxon>
        <taxon>Chordata</taxon>
        <taxon>Craniata</taxon>
        <taxon>Vertebrata</taxon>
        <taxon>Euteleostomi</taxon>
        <taxon>Actinopterygii</taxon>
        <taxon>Neopterygii</taxon>
        <taxon>Teleostei</taxon>
        <taxon>Neoteleostei</taxon>
        <taxon>Acanthomorphata</taxon>
        <taxon>Eupercaria</taxon>
        <taxon>Labriformes</taxon>
        <taxon>Labridae</taxon>
        <taxon>Xyrichtys</taxon>
    </lineage>
</organism>
<comment type="similarity">
    <text evidence="3 11">Belongs to the polyadenylate-binding protein type-1 family.</text>
</comment>
<comment type="function">
    <text evidence="8">Binds and protects the poly(A) tail of mRNA with or without an AU-rich element (ARE) and prevents mRNA deadenylation. Stimulates the translation of mRNAs to which it is bound during early development.</text>
</comment>
<dbReference type="Gene3D" id="1.10.1900.10">
    <property type="entry name" value="c-terminal domain of poly(a) binding protein"/>
    <property type="match status" value="1"/>
</dbReference>
<dbReference type="CDD" id="cd12380">
    <property type="entry name" value="RRM3_I_PABPs"/>
    <property type="match status" value="1"/>
</dbReference>
<dbReference type="PROSITE" id="PS00796">
    <property type="entry name" value="1433_1"/>
    <property type="match status" value="1"/>
</dbReference>
<dbReference type="SMART" id="SM00361">
    <property type="entry name" value="RRM_1"/>
    <property type="match status" value="3"/>
</dbReference>
<feature type="domain" description="PABC" evidence="14">
    <location>
        <begin position="813"/>
        <end position="890"/>
    </location>
</feature>
<evidence type="ECO:0000259" key="14">
    <source>
        <dbReference type="PROSITE" id="PS51309"/>
    </source>
</evidence>
<dbReference type="FunFam" id="1.20.190.20:FF:000001">
    <property type="entry name" value="14-3-3 gamma 1"/>
    <property type="match status" value="1"/>
</dbReference>
<keyword evidence="7 10" id="KW-0694">RNA-binding</keyword>
<dbReference type="AlphaFoldDB" id="A0AAV1HJX1"/>
<dbReference type="InterPro" id="IPR003954">
    <property type="entry name" value="RRM_euk-type"/>
</dbReference>
<feature type="compositionally biased region" description="Polar residues" evidence="12">
    <location>
        <begin position="739"/>
        <end position="760"/>
    </location>
</feature>
<evidence type="ECO:0000259" key="13">
    <source>
        <dbReference type="PROSITE" id="PS50102"/>
    </source>
</evidence>
<dbReference type="InterPro" id="IPR036053">
    <property type="entry name" value="PABP-dom"/>
</dbReference>
<dbReference type="InterPro" id="IPR036815">
    <property type="entry name" value="14-3-3_dom_sf"/>
</dbReference>
<dbReference type="GO" id="GO:0010628">
    <property type="term" value="P:positive regulation of gene expression"/>
    <property type="evidence" value="ECO:0007669"/>
    <property type="project" value="UniProtKB-ARBA"/>
</dbReference>
<keyword evidence="6" id="KW-0677">Repeat</keyword>
<evidence type="ECO:0000256" key="12">
    <source>
        <dbReference type="SAM" id="MobiDB-lite"/>
    </source>
</evidence>
<comment type="subunit">
    <text evidence="9">Interacts with dazl in an RNA-independent manner. The C-terminus can self-associate and also interact with the C-terminus of pabpc1, independently of RNA. RRM 1 and RRM 2 interact with both eif4g1 and paip1, and the C-terminus also interacts with paip1. Prior to oocyte maturation, found in a complex with dazl and pum2 proteins and spdy1 mRNA; pum2 dissociates from the complex during maturation. Interacts with the translation termination factor sup35/erf3.</text>
</comment>
<dbReference type="Gene3D" id="3.30.70.330">
    <property type="match status" value="4"/>
</dbReference>
<dbReference type="CDD" id="cd12378">
    <property type="entry name" value="RRM1_I_PABPs"/>
    <property type="match status" value="1"/>
</dbReference>
<keyword evidence="16" id="KW-1185">Reference proteome</keyword>
<evidence type="ECO:0000313" key="15">
    <source>
        <dbReference type="EMBL" id="CAJ1084968.1"/>
    </source>
</evidence>
<evidence type="ECO:0000256" key="5">
    <source>
        <dbReference type="ARBA" id="ARBA00022490"/>
    </source>
</evidence>
<comment type="subunit">
    <text evidence="4">Homodimer, and heterodimer with other family members.</text>
</comment>
<evidence type="ECO:0000256" key="10">
    <source>
        <dbReference type="PROSITE-ProRule" id="PRU00176"/>
    </source>
</evidence>
<feature type="domain" description="RRM" evidence="13">
    <location>
        <begin position="374"/>
        <end position="450"/>
    </location>
</feature>
<dbReference type="InterPro" id="IPR012677">
    <property type="entry name" value="Nucleotide-bd_a/b_plait_sf"/>
</dbReference>
<dbReference type="GO" id="GO:0005737">
    <property type="term" value="C:cytoplasm"/>
    <property type="evidence" value="ECO:0007669"/>
    <property type="project" value="UniProtKB-SubCell"/>
</dbReference>
<evidence type="ECO:0000256" key="9">
    <source>
        <dbReference type="ARBA" id="ARBA00066197"/>
    </source>
</evidence>
<dbReference type="InterPro" id="IPR045305">
    <property type="entry name" value="RRM2_I_PABPs"/>
</dbReference>
<keyword evidence="5 11" id="KW-0963">Cytoplasm</keyword>
<sequence>MDKNDLVQKAKLAEQAERYDDMAAAMKSVTEQGSELSNEERNLLSVAYKNVVGARRSSWRVISSIEQKTEGNDKKQQMAREYREKIEVELQDICKDVLALLDNFLITNASAAESKVFYLKMKGDYYRYLSEVASGDAKKDTVENSQEAYQQAFEISKGEMQPTHPIRLGLALNFSVFYYEILNNPDKACQLAKTAFDEAIAELDTLNEDSYKDSTLIMQLLRDNLTVSLHAEDTVRCSTVLIKRKQPAAAHVEIDRRSRNKESEHIITLKTPLPKMNSSGPAYPLASLYVGDLHPDVTEAMLYQKFSPAGPIMSIRVCRDIITRRSLGYAYINFQQPADAECALDTMNYDVVKGRPIRIMWSQRDPGLRKSGVGNIFIKNMDESIDNKALYDTFSAFGNILSCKVVCDEKGSKGYGFVHFETHEAAKRAIDTMNGMLLNDRKVFVGHFKSRKEREIEFGTKAMKFTNIYIKNFGEDYSDEKLKEVFSSFGKTLSVRVMKDEKGRSRGFGFVNFVNHDDAQKAVDEMNGKEVNGKMIYVGRAQKRMERQEELKRKFDQIKQDRIQRYQGVNLYVKNLDDGIDVERLRKEFAPYGTITSAKVMTDGSQSKGFGFVCFSSPEEATKAVTEMNGRIVATKPLYVALAQRREERKAILTNKHMQRLASLRSMANPIIDSYHQAGYYMTVPQPPTRSFYNHSAVSNMRPVPRWAGQPPRAQGPYPAQYAPRRGSTPIATVRQASTQAPRVINGTQKTNNIGTQTVGGRTDMPGVTRSGQYKYSSAVRNAQQVINVPAPMTRHQAVPGPVMEPQVHIQGQEPLTASLLAAAPLMDQKQLLGERLYPLIHSLHPNLAGKITGMLLEIDNSELLHMLESPESLHAKVDEAIAVLQAHQVKDCSPKK</sequence>
<dbReference type="PRINTS" id="PR00305">
    <property type="entry name" value="1433ZETA"/>
</dbReference>
<evidence type="ECO:0000256" key="11">
    <source>
        <dbReference type="RuleBase" id="RU362004"/>
    </source>
</evidence>
<feature type="domain" description="RRM" evidence="13">
    <location>
        <begin position="466"/>
        <end position="543"/>
    </location>
</feature>
<protein>
    <recommendedName>
        <fullName evidence="11">Polyadenylate-binding protein</fullName>
        <shortName evidence="11">PABP</shortName>
    </recommendedName>
</protein>
<feature type="region of interest" description="Disordered" evidence="12">
    <location>
        <begin position="706"/>
        <end position="726"/>
    </location>
</feature>
<comment type="function">
    <text evidence="11">Binds the poly(A) tail of mRNA.</text>
</comment>
<feature type="domain" description="RRM" evidence="13">
    <location>
        <begin position="286"/>
        <end position="364"/>
    </location>
</feature>
<dbReference type="SUPFAM" id="SSF54928">
    <property type="entry name" value="RNA-binding domain, RBD"/>
    <property type="match status" value="2"/>
</dbReference>
<evidence type="ECO:0000256" key="1">
    <source>
        <dbReference type="ARBA" id="ARBA00004496"/>
    </source>
</evidence>
<dbReference type="SUPFAM" id="SSF48445">
    <property type="entry name" value="14-3-3 protein"/>
    <property type="match status" value="1"/>
</dbReference>
<dbReference type="PROSITE" id="PS51309">
    <property type="entry name" value="PABC"/>
    <property type="match status" value="1"/>
</dbReference>
<dbReference type="SUPFAM" id="SSF63570">
    <property type="entry name" value="PABC (PABP) domain"/>
    <property type="match status" value="1"/>
</dbReference>
<name>A0AAV1HJX1_XYRNO</name>
<feature type="region of interest" description="Disordered" evidence="12">
    <location>
        <begin position="739"/>
        <end position="768"/>
    </location>
</feature>
<dbReference type="PROSITE" id="PS50102">
    <property type="entry name" value="RRM"/>
    <property type="match status" value="4"/>
</dbReference>
<dbReference type="InterPro" id="IPR002004">
    <property type="entry name" value="PABP_HYD_C"/>
</dbReference>
<dbReference type="Proteomes" id="UP001178508">
    <property type="component" value="Chromosome 22"/>
</dbReference>
<dbReference type="SMART" id="SM00517">
    <property type="entry name" value="PolyA"/>
    <property type="match status" value="1"/>
</dbReference>
<comment type="similarity">
    <text evidence="2">Belongs to the 14-3-3 family.</text>
</comment>
<dbReference type="SMART" id="SM00101">
    <property type="entry name" value="14_3_3"/>
    <property type="match status" value="1"/>
</dbReference>
<proteinExistence type="inferred from homology"/>